<dbReference type="OrthoDB" id="7204167at2"/>
<dbReference type="Pfam" id="PF13279">
    <property type="entry name" value="4HBT_2"/>
    <property type="match status" value="1"/>
</dbReference>
<keyword evidence="2" id="KW-1185">Reference proteome</keyword>
<gene>
    <name evidence="1" type="ORF">FHG71_05595</name>
</gene>
<dbReference type="AlphaFoldDB" id="A0A5C4NLN0"/>
<name>A0A5C4NLN0_9RHOB</name>
<dbReference type="Gene3D" id="3.10.129.10">
    <property type="entry name" value="Hotdog Thioesterase"/>
    <property type="match status" value="1"/>
</dbReference>
<proteinExistence type="predicted"/>
<evidence type="ECO:0000313" key="1">
    <source>
        <dbReference type="EMBL" id="TNC73319.1"/>
    </source>
</evidence>
<dbReference type="EMBL" id="VDFV01000004">
    <property type="protein sequence ID" value="TNC73319.1"/>
    <property type="molecule type" value="Genomic_DNA"/>
</dbReference>
<sequence>MIYKRRIPVEFNHCDPAGIVFYPRYLEMTNSLVENFFREMMDYPFARMMSEGVGTPTVKLEMEFRAPSRLGEVLDWTLTVRRVGRTSAKVRIAAHGPDATLRLHGEVTLVFASLTGKAQPWPDPIWSRLETVRQREPNEPA</sequence>
<reference evidence="1 2" key="1">
    <citation type="submission" date="2019-06" db="EMBL/GenBank/DDBJ databases">
        <authorList>
            <person name="Jiang L."/>
        </authorList>
    </citation>
    <scope>NUCLEOTIDE SEQUENCE [LARGE SCALE GENOMIC DNA]</scope>
    <source>
        <strain evidence="1 2">YIM 48858</strain>
    </source>
</reference>
<protein>
    <submittedName>
        <fullName evidence="1">Acyl-CoA thioesterase</fullName>
    </submittedName>
</protein>
<comment type="caution">
    <text evidence="1">The sequence shown here is derived from an EMBL/GenBank/DDBJ whole genome shotgun (WGS) entry which is preliminary data.</text>
</comment>
<dbReference type="InterPro" id="IPR029069">
    <property type="entry name" value="HotDog_dom_sf"/>
</dbReference>
<evidence type="ECO:0000313" key="2">
    <source>
        <dbReference type="Proteomes" id="UP000305709"/>
    </source>
</evidence>
<dbReference type="Proteomes" id="UP000305709">
    <property type="component" value="Unassembled WGS sequence"/>
</dbReference>
<dbReference type="SUPFAM" id="SSF54637">
    <property type="entry name" value="Thioesterase/thiol ester dehydrase-isomerase"/>
    <property type="match status" value="1"/>
</dbReference>
<dbReference type="RefSeq" id="WP_139080642.1">
    <property type="nucleotide sequence ID" value="NZ_VDFV01000004.1"/>
</dbReference>
<accession>A0A5C4NLN0</accession>
<dbReference type="CDD" id="cd00586">
    <property type="entry name" value="4HBT"/>
    <property type="match status" value="1"/>
</dbReference>
<organism evidence="1 2">
    <name type="scientific">Rubellimicrobium roseum</name>
    <dbReference type="NCBI Taxonomy" id="687525"/>
    <lineage>
        <taxon>Bacteria</taxon>
        <taxon>Pseudomonadati</taxon>
        <taxon>Pseudomonadota</taxon>
        <taxon>Alphaproteobacteria</taxon>
        <taxon>Rhodobacterales</taxon>
        <taxon>Roseobacteraceae</taxon>
        <taxon>Rubellimicrobium</taxon>
    </lineage>
</organism>